<evidence type="ECO:0000313" key="5">
    <source>
        <dbReference type="Proteomes" id="UP000439903"/>
    </source>
</evidence>
<comment type="subcellular location">
    <subcellularLocation>
        <location evidence="1">Nucleus</location>
    </subcellularLocation>
</comment>
<dbReference type="GO" id="GO:0032039">
    <property type="term" value="C:integrator complex"/>
    <property type="evidence" value="ECO:0007669"/>
    <property type="project" value="TreeGrafter"/>
</dbReference>
<accession>A0A8H3XJC5</accession>
<dbReference type="AlphaFoldDB" id="A0A8H3XJC5"/>
<gene>
    <name evidence="4" type="ORF">F8M41_026094</name>
</gene>
<dbReference type="Pfam" id="PF25458">
    <property type="entry name" value="INTS4_C"/>
    <property type="match status" value="1"/>
</dbReference>
<dbReference type="Proteomes" id="UP000439903">
    <property type="component" value="Unassembled WGS sequence"/>
</dbReference>
<comment type="caution">
    <text evidence="4">The sequence shown here is derived from an EMBL/GenBank/DDBJ whole genome shotgun (WGS) entry which is preliminary data.</text>
</comment>
<dbReference type="GO" id="GO:0016180">
    <property type="term" value="P:snRNA processing"/>
    <property type="evidence" value="ECO:0007669"/>
    <property type="project" value="TreeGrafter"/>
</dbReference>
<dbReference type="PANTHER" id="PTHR20938:SF0">
    <property type="entry name" value="INTEGRATOR COMPLEX SUBUNIT 4"/>
    <property type="match status" value="1"/>
</dbReference>
<reference evidence="4 5" key="1">
    <citation type="journal article" date="2019" name="Environ. Microbiol.">
        <title>At the nexus of three kingdoms: the genome of the mycorrhizal fungus Gigaspora margarita provides insights into plant, endobacterial and fungal interactions.</title>
        <authorList>
            <person name="Venice F."/>
            <person name="Ghignone S."/>
            <person name="Salvioli di Fossalunga A."/>
            <person name="Amselem J."/>
            <person name="Novero M."/>
            <person name="Xianan X."/>
            <person name="Sedzielewska Toro K."/>
            <person name="Morin E."/>
            <person name="Lipzen A."/>
            <person name="Grigoriev I.V."/>
            <person name="Henrissat B."/>
            <person name="Martin F.M."/>
            <person name="Bonfante P."/>
        </authorList>
    </citation>
    <scope>NUCLEOTIDE SEQUENCE [LARGE SCALE GENOMIC DNA]</scope>
    <source>
        <strain evidence="4 5">BEG34</strain>
    </source>
</reference>
<dbReference type="InterPro" id="IPR016024">
    <property type="entry name" value="ARM-type_fold"/>
</dbReference>
<protein>
    <submittedName>
        <fullName evidence="4">ARM repeat-containing protein</fullName>
    </submittedName>
</protein>
<keyword evidence="5" id="KW-1185">Reference proteome</keyword>
<feature type="domain" description="Integrator complex subunit 4/Protein SIEL C-terminal Ig-like" evidence="3">
    <location>
        <begin position="837"/>
        <end position="964"/>
    </location>
</feature>
<dbReference type="Pfam" id="PF12765">
    <property type="entry name" value="Cohesin_HEAT"/>
    <property type="match status" value="1"/>
</dbReference>
<dbReference type="EMBL" id="WTPW01000960">
    <property type="protein sequence ID" value="KAF0466805.1"/>
    <property type="molecule type" value="Genomic_DNA"/>
</dbReference>
<keyword evidence="2" id="KW-0539">Nucleus</keyword>
<organism evidence="4 5">
    <name type="scientific">Gigaspora margarita</name>
    <dbReference type="NCBI Taxonomy" id="4874"/>
    <lineage>
        <taxon>Eukaryota</taxon>
        <taxon>Fungi</taxon>
        <taxon>Fungi incertae sedis</taxon>
        <taxon>Mucoromycota</taxon>
        <taxon>Glomeromycotina</taxon>
        <taxon>Glomeromycetes</taxon>
        <taxon>Diversisporales</taxon>
        <taxon>Gigasporaceae</taxon>
        <taxon>Gigaspora</taxon>
    </lineage>
</organism>
<dbReference type="PANTHER" id="PTHR20938">
    <property type="entry name" value="INTEGRATOR COMPLEX SUBUNIT 4"/>
    <property type="match status" value="1"/>
</dbReference>
<dbReference type="InterPro" id="IPR057412">
    <property type="entry name" value="INTS4_C"/>
</dbReference>
<dbReference type="Gene3D" id="1.25.10.10">
    <property type="entry name" value="Leucine-rich Repeat Variant"/>
    <property type="match status" value="2"/>
</dbReference>
<evidence type="ECO:0000256" key="2">
    <source>
        <dbReference type="ARBA" id="ARBA00023242"/>
    </source>
</evidence>
<dbReference type="OrthoDB" id="18190at2759"/>
<sequence>MDPLLAGNQGAFPGDMQSIVYGFDDELNSTDSINDELSVKLDELSSSEVKKRIYALHRFALLYPTLSGDTKTQLLNNLQRLLYKEEDKDVKNLAIILLEKLILDQSIDRGKILDNLINQCCKERSNSTEIKCRIYESIHDILKIENIHFHPSSNMLQLLCVQASNDLTDLHYSIRSVCISLLSTLLPIINMMEMKDGQSNLNALDFLNEIQIQKMIHRFGEDPDPRVRTAAIRAFLHLHQRGCKLDLSLYNLCVTCLTDDSEEVRFEALSLIWVLSTIYSQDMRNYVLDDGTIQNIRLLDDAFTKICDMVNDRSVKVRSKACTIMGSYHQVDESILLETLSQEIITHGKSWKPISGHIKSKKPRFIPTPEGDLDVESAELRILKSSACGAFIHGLEDAYQDVRNAAIDSICQLCMHNEKFSKRSVEFLVDMFQDEIDFVRLNSIKSLHKIGTQYPIELDSELLQITLSVLNDADPMVRESTHGMLGVAKLKSPDLIPIFIKSLLASMARYPEDQLSIYQCFRRVGSTHGDYIERFVPKFFKIESSYISKEINQNAPEHVGHLILAFNASISNPKILSMLPAYTNRHYEYLRIKFPQCFPDVKFPGETPKQSAQSANNDEHIQLFMEHTIKAVLELEHLFRVRDFKAALRSIKYCKSNLKYISHVPLFSGNAKFFLKYLECIKALIKIKQTYMGVNFINSETDTAVNLLTLSYIMEYGFLGLESSARQFLVHIRMFAHVVWFLSHLSKNSDKFSTHGQVVPMNQQMLLSSFNKRVADVQRQFEGHELLIDEMCRIQKKLQQVTMEPTITNITSLFDYILDFNILEIGLNSAVKCSEATIIRPVSNPNPAPPIDFQSQFPLTINVEAEVNNVDDVNTLAVQITLPDQSIQHFRPSSADLVATQPNNYQLKTQIDISQSAWTGPSYIQLKIVRDFQPDIPDLDKHIMRTESTLDLSDAIEFYIWPKDSSNWVRA</sequence>
<evidence type="ECO:0000313" key="4">
    <source>
        <dbReference type="EMBL" id="KAF0466805.1"/>
    </source>
</evidence>
<dbReference type="SUPFAM" id="SSF48371">
    <property type="entry name" value="ARM repeat"/>
    <property type="match status" value="1"/>
</dbReference>
<dbReference type="InterPro" id="IPR026003">
    <property type="entry name" value="Cohesin_HEAT"/>
</dbReference>
<name>A0A8H3XJC5_GIGMA</name>
<proteinExistence type="predicted"/>
<dbReference type="InterPro" id="IPR011989">
    <property type="entry name" value="ARM-like"/>
</dbReference>
<evidence type="ECO:0000256" key="1">
    <source>
        <dbReference type="ARBA" id="ARBA00004123"/>
    </source>
</evidence>
<evidence type="ECO:0000259" key="3">
    <source>
        <dbReference type="Pfam" id="PF25458"/>
    </source>
</evidence>